<dbReference type="PANTHER" id="PTHR11592:SF78">
    <property type="entry name" value="GLUTATHIONE PEROXIDASE"/>
    <property type="match status" value="1"/>
</dbReference>
<evidence type="ECO:0000256" key="8">
    <source>
        <dbReference type="RuleBase" id="RU000499"/>
    </source>
</evidence>
<comment type="similarity">
    <text evidence="1 8">Belongs to the glutathione peroxidase family.</text>
</comment>
<dbReference type="FunFam" id="3.40.30.10:FF:000010">
    <property type="entry name" value="Glutathione peroxidase"/>
    <property type="match status" value="1"/>
</dbReference>
<evidence type="ECO:0000256" key="3">
    <source>
        <dbReference type="ARBA" id="ARBA00022862"/>
    </source>
</evidence>
<evidence type="ECO:0000313" key="11">
    <source>
        <dbReference type="Proteomes" id="UP000002037"/>
    </source>
</evidence>
<dbReference type="Proteomes" id="UP000002037">
    <property type="component" value="Unassembled WGS sequence"/>
</dbReference>
<dbReference type="GeneID" id="8295843"/>
<evidence type="ECO:0000259" key="9">
    <source>
        <dbReference type="PROSITE" id="PS51352"/>
    </source>
</evidence>
<dbReference type="HOGENOM" id="CLU_029507_2_2_1"/>
<dbReference type="PROSITE" id="PS51355">
    <property type="entry name" value="GLUTATHIONE_PEROXID_3"/>
    <property type="match status" value="1"/>
</dbReference>
<dbReference type="AlphaFoldDB" id="C5MCP4"/>
<feature type="active site" evidence="7">
    <location>
        <position position="42"/>
    </location>
</feature>
<dbReference type="PROSITE" id="PS51352">
    <property type="entry name" value="THIOREDOXIN_2"/>
    <property type="match status" value="1"/>
</dbReference>
<evidence type="ECO:0000256" key="7">
    <source>
        <dbReference type="PIRSR" id="PIRSR000303-1"/>
    </source>
</evidence>
<organism evidence="10 11">
    <name type="scientific">Candida tropicalis (strain ATCC MYA-3404 / T1)</name>
    <name type="common">Yeast</name>
    <dbReference type="NCBI Taxonomy" id="294747"/>
    <lineage>
        <taxon>Eukaryota</taxon>
        <taxon>Fungi</taxon>
        <taxon>Dikarya</taxon>
        <taxon>Ascomycota</taxon>
        <taxon>Saccharomycotina</taxon>
        <taxon>Pichiomycetes</taxon>
        <taxon>Debaryomycetaceae</taxon>
        <taxon>Candida/Lodderomyces clade</taxon>
        <taxon>Candida</taxon>
    </lineage>
</organism>
<dbReference type="eggNOG" id="KOG1651">
    <property type="taxonomic scope" value="Eukaryota"/>
</dbReference>
<dbReference type="PANTHER" id="PTHR11592">
    <property type="entry name" value="GLUTATHIONE PEROXIDASE"/>
    <property type="match status" value="1"/>
</dbReference>
<evidence type="ECO:0000256" key="6">
    <source>
        <dbReference type="ARBA" id="ARBA00049091"/>
    </source>
</evidence>
<dbReference type="EMBL" id="GG692399">
    <property type="protein sequence ID" value="EER32324.1"/>
    <property type="molecule type" value="Genomic_DNA"/>
</dbReference>
<proteinExistence type="inferred from homology"/>
<accession>C5MCP4</accession>
<dbReference type="PROSITE" id="PS00460">
    <property type="entry name" value="GLUTATHIONE_PEROXID_1"/>
    <property type="match status" value="1"/>
</dbReference>
<keyword evidence="4 8" id="KW-0560">Oxidoreductase</keyword>
<comment type="catalytic activity">
    <reaction evidence="6">
        <text>a hydroperoxide + [thioredoxin]-dithiol = an alcohol + [thioredoxin]-disulfide + H2O</text>
        <dbReference type="Rhea" id="RHEA:62620"/>
        <dbReference type="Rhea" id="RHEA-COMP:10698"/>
        <dbReference type="Rhea" id="RHEA-COMP:10700"/>
        <dbReference type="ChEBI" id="CHEBI:15377"/>
        <dbReference type="ChEBI" id="CHEBI:29950"/>
        <dbReference type="ChEBI" id="CHEBI:30879"/>
        <dbReference type="ChEBI" id="CHEBI:35924"/>
        <dbReference type="ChEBI" id="CHEBI:50058"/>
        <dbReference type="EC" id="1.11.1.24"/>
    </reaction>
</comment>
<dbReference type="Gene3D" id="3.40.30.10">
    <property type="entry name" value="Glutaredoxin"/>
    <property type="match status" value="1"/>
</dbReference>
<dbReference type="KEGG" id="ctp:CTRG_03995"/>
<dbReference type="OrthoDB" id="446890at2759"/>
<dbReference type="PIRSF" id="PIRSF000303">
    <property type="entry name" value="Glutathion_perox"/>
    <property type="match status" value="1"/>
</dbReference>
<dbReference type="InterPro" id="IPR036249">
    <property type="entry name" value="Thioredoxin-like_sf"/>
</dbReference>
<dbReference type="PRINTS" id="PR01011">
    <property type="entry name" value="GLUTPROXDASE"/>
</dbReference>
<reference evidence="10 11" key="1">
    <citation type="journal article" date="2009" name="Nature">
        <title>Evolution of pathogenicity and sexual reproduction in eight Candida genomes.</title>
        <authorList>
            <person name="Butler G."/>
            <person name="Rasmussen M.D."/>
            <person name="Lin M.F."/>
            <person name="Santos M.A."/>
            <person name="Sakthikumar S."/>
            <person name="Munro C.A."/>
            <person name="Rheinbay E."/>
            <person name="Grabherr M."/>
            <person name="Forche A."/>
            <person name="Reedy J.L."/>
            <person name="Agrafioti I."/>
            <person name="Arnaud M.B."/>
            <person name="Bates S."/>
            <person name="Brown A.J."/>
            <person name="Brunke S."/>
            <person name="Costanzo M.C."/>
            <person name="Fitzpatrick D.A."/>
            <person name="de Groot P.W."/>
            <person name="Harris D."/>
            <person name="Hoyer L.L."/>
            <person name="Hube B."/>
            <person name="Klis F.M."/>
            <person name="Kodira C."/>
            <person name="Lennard N."/>
            <person name="Logue M.E."/>
            <person name="Martin R."/>
            <person name="Neiman A.M."/>
            <person name="Nikolaou E."/>
            <person name="Quail M.A."/>
            <person name="Quinn J."/>
            <person name="Santos M.C."/>
            <person name="Schmitzberger F.F."/>
            <person name="Sherlock G."/>
            <person name="Shah P."/>
            <person name="Silverstein K.A."/>
            <person name="Skrzypek M.S."/>
            <person name="Soll D."/>
            <person name="Staggs R."/>
            <person name="Stansfield I."/>
            <person name="Stumpf M.P."/>
            <person name="Sudbery P.E."/>
            <person name="Srikantha T."/>
            <person name="Zeng Q."/>
            <person name="Berman J."/>
            <person name="Berriman M."/>
            <person name="Heitman J."/>
            <person name="Gow N.A."/>
            <person name="Lorenz M.C."/>
            <person name="Birren B.W."/>
            <person name="Kellis M."/>
            <person name="Cuomo C.A."/>
        </authorList>
    </citation>
    <scope>NUCLEOTIDE SEQUENCE [LARGE SCALE GENOMIC DNA]</scope>
    <source>
        <strain evidence="11">ATCC MYA-3404 / T1</strain>
    </source>
</reference>
<dbReference type="CDD" id="cd00340">
    <property type="entry name" value="GSH_Peroxidase"/>
    <property type="match status" value="1"/>
</dbReference>
<gene>
    <name evidence="10" type="ORF">CTRG_03995</name>
</gene>
<evidence type="ECO:0000313" key="10">
    <source>
        <dbReference type="EMBL" id="EER32324.1"/>
    </source>
</evidence>
<dbReference type="PROSITE" id="PS00763">
    <property type="entry name" value="GLUTATHIONE_PEROXID_2"/>
    <property type="match status" value="1"/>
</dbReference>
<dbReference type="RefSeq" id="XP_002549698.1">
    <property type="nucleotide sequence ID" value="XM_002549652.1"/>
</dbReference>
<dbReference type="InterPro" id="IPR029759">
    <property type="entry name" value="GPX_AS"/>
</dbReference>
<dbReference type="InterPro" id="IPR000889">
    <property type="entry name" value="Glutathione_peroxidase"/>
</dbReference>
<keyword evidence="2 8" id="KW-0575">Peroxidase</keyword>
<keyword evidence="11" id="KW-1185">Reference proteome</keyword>
<evidence type="ECO:0000256" key="4">
    <source>
        <dbReference type="ARBA" id="ARBA00023002"/>
    </source>
</evidence>
<dbReference type="STRING" id="294747.C5MCP4"/>
<dbReference type="Pfam" id="PF00255">
    <property type="entry name" value="GSHPx"/>
    <property type="match status" value="1"/>
</dbReference>
<dbReference type="GO" id="GO:0140824">
    <property type="term" value="F:thioredoxin-dependent peroxiredoxin activity"/>
    <property type="evidence" value="ECO:0007669"/>
    <property type="project" value="UniProtKB-EC"/>
</dbReference>
<evidence type="ECO:0000256" key="2">
    <source>
        <dbReference type="ARBA" id="ARBA00022559"/>
    </source>
</evidence>
<dbReference type="SUPFAM" id="SSF52833">
    <property type="entry name" value="Thioredoxin-like"/>
    <property type="match status" value="1"/>
</dbReference>
<keyword evidence="3" id="KW-0049">Antioxidant</keyword>
<sequence length="171" mass="20091">MTSDNLQPTIYSFKLPDANKKIIEFTQFRNKVLIIVNVATLCGFTPQYKELQYLYEKYNDQGLEIIGFPCNQFGNQEPFNEDDIVQFCHKRFGVTFPIMKKIKVNGEKYDNEVSDLYRYLKNEKPGVLGFKGVRWNFEKFIVNKKGQVVARFNSMIAPLSFEEYIKQLLNE</sequence>
<dbReference type="VEuPathDB" id="FungiDB:CTRG_03995"/>
<protein>
    <recommendedName>
        <fullName evidence="8">Glutathione peroxidase</fullName>
    </recommendedName>
</protein>
<dbReference type="InterPro" id="IPR013766">
    <property type="entry name" value="Thioredoxin_domain"/>
</dbReference>
<feature type="domain" description="Thioredoxin" evidence="9">
    <location>
        <begin position="4"/>
        <end position="171"/>
    </location>
</feature>
<evidence type="ECO:0000256" key="1">
    <source>
        <dbReference type="ARBA" id="ARBA00006926"/>
    </source>
</evidence>
<dbReference type="InterPro" id="IPR029760">
    <property type="entry name" value="GPX_CS"/>
</dbReference>
<name>C5MCP4_CANTT</name>
<evidence type="ECO:0000256" key="5">
    <source>
        <dbReference type="ARBA" id="ARBA00023284"/>
    </source>
</evidence>
<keyword evidence="5" id="KW-0676">Redox-active center</keyword>
<dbReference type="GO" id="GO:0034599">
    <property type="term" value="P:cellular response to oxidative stress"/>
    <property type="evidence" value="ECO:0007669"/>
    <property type="project" value="TreeGrafter"/>
</dbReference>